<keyword evidence="2" id="KW-0812">Transmembrane</keyword>
<feature type="transmembrane region" description="Helical" evidence="2">
    <location>
        <begin position="41"/>
        <end position="64"/>
    </location>
</feature>
<protein>
    <recommendedName>
        <fullName evidence="3">Late embryogenesis abundant protein LEA-2 subgroup domain-containing protein</fullName>
    </recommendedName>
</protein>
<dbReference type="EMBL" id="RXIC02000022">
    <property type="protein sequence ID" value="KAB1215404.1"/>
    <property type="molecule type" value="Genomic_DNA"/>
</dbReference>
<feature type="domain" description="Late embryogenesis abundant protein LEA-2 subgroup" evidence="3">
    <location>
        <begin position="96"/>
        <end position="188"/>
    </location>
</feature>
<feature type="region of interest" description="Disordered" evidence="1">
    <location>
        <begin position="1"/>
        <end position="32"/>
    </location>
</feature>
<evidence type="ECO:0000256" key="1">
    <source>
        <dbReference type="SAM" id="MobiDB-lite"/>
    </source>
</evidence>
<organism evidence="4 5">
    <name type="scientific">Morella rubra</name>
    <name type="common">Chinese bayberry</name>
    <dbReference type="NCBI Taxonomy" id="262757"/>
    <lineage>
        <taxon>Eukaryota</taxon>
        <taxon>Viridiplantae</taxon>
        <taxon>Streptophyta</taxon>
        <taxon>Embryophyta</taxon>
        <taxon>Tracheophyta</taxon>
        <taxon>Spermatophyta</taxon>
        <taxon>Magnoliopsida</taxon>
        <taxon>eudicotyledons</taxon>
        <taxon>Gunneridae</taxon>
        <taxon>Pentapetalae</taxon>
        <taxon>rosids</taxon>
        <taxon>fabids</taxon>
        <taxon>Fagales</taxon>
        <taxon>Myricaceae</taxon>
        <taxon>Morella</taxon>
    </lineage>
</organism>
<comment type="caution">
    <text evidence="4">The sequence shown here is derived from an EMBL/GenBank/DDBJ whole genome shotgun (WGS) entry which is preliminary data.</text>
</comment>
<gene>
    <name evidence="4" type="ORF">CJ030_MR4G025306</name>
</gene>
<dbReference type="Proteomes" id="UP000516437">
    <property type="component" value="Chromosome 4"/>
</dbReference>
<reference evidence="4 5" key="1">
    <citation type="journal article" date="2019" name="Plant Biotechnol. J.">
        <title>The red bayberry genome and genetic basis of sex determination.</title>
        <authorList>
            <person name="Jia H.M."/>
            <person name="Jia H.J."/>
            <person name="Cai Q.L."/>
            <person name="Wang Y."/>
            <person name="Zhao H.B."/>
            <person name="Yang W.F."/>
            <person name="Wang G.Y."/>
            <person name="Li Y.H."/>
            <person name="Zhan D.L."/>
            <person name="Shen Y.T."/>
            <person name="Niu Q.F."/>
            <person name="Chang L."/>
            <person name="Qiu J."/>
            <person name="Zhao L."/>
            <person name="Xie H.B."/>
            <person name="Fu W.Y."/>
            <person name="Jin J."/>
            <person name="Li X.W."/>
            <person name="Jiao Y."/>
            <person name="Zhou C.C."/>
            <person name="Tu T."/>
            <person name="Chai C.Y."/>
            <person name="Gao J.L."/>
            <person name="Fan L.J."/>
            <person name="van de Weg E."/>
            <person name="Wang J.Y."/>
            <person name="Gao Z.S."/>
        </authorList>
    </citation>
    <scope>NUCLEOTIDE SEQUENCE [LARGE SCALE GENOMIC DNA]</scope>
    <source>
        <tissue evidence="4">Leaves</tissue>
    </source>
</reference>
<dbReference type="OrthoDB" id="1894389at2759"/>
<evidence type="ECO:0000259" key="3">
    <source>
        <dbReference type="Pfam" id="PF03168"/>
    </source>
</evidence>
<dbReference type="Pfam" id="PF03168">
    <property type="entry name" value="LEA_2"/>
    <property type="match status" value="1"/>
</dbReference>
<sequence>MAERTNQQVYPLAPEKAHPRSDEESNAVSSDELRRKKRIKLATYIVAFAVFQVIVITAFALTVMKVKTPKVRLGTVALSNVNNNTQSFDISFTTQVTIKNTNFGPYKYDDTNVTFTYQGVTVGQASIPKSKAGLRSTKKVSVTVNVNSNVLPNTTSLVSELGAGVLTLSSHAKLSGKVELMFVMKKKKSAEMICTMSINLSTRAVQDLTCE</sequence>
<name>A0A6A1VR60_9ROSI</name>
<keyword evidence="5" id="KW-1185">Reference proteome</keyword>
<dbReference type="Gene3D" id="2.60.40.1820">
    <property type="match status" value="1"/>
</dbReference>
<dbReference type="InterPro" id="IPR055301">
    <property type="entry name" value="Lea14-like_2"/>
</dbReference>
<keyword evidence="2" id="KW-1133">Transmembrane helix</keyword>
<dbReference type="PANTHER" id="PTHR31852">
    <property type="entry name" value="LATE EMBRYOGENESIS ABUNDANT (LEA) HYDROXYPROLINE-RICH GLYCOPROTEIN FAMILY"/>
    <property type="match status" value="1"/>
</dbReference>
<dbReference type="InterPro" id="IPR004864">
    <property type="entry name" value="LEA_2"/>
</dbReference>
<evidence type="ECO:0000313" key="5">
    <source>
        <dbReference type="Proteomes" id="UP000516437"/>
    </source>
</evidence>
<accession>A0A6A1VR60</accession>
<proteinExistence type="predicted"/>
<evidence type="ECO:0000256" key="2">
    <source>
        <dbReference type="SAM" id="Phobius"/>
    </source>
</evidence>
<dbReference type="AlphaFoldDB" id="A0A6A1VR60"/>
<keyword evidence="2" id="KW-0472">Membrane</keyword>
<evidence type="ECO:0000313" key="4">
    <source>
        <dbReference type="EMBL" id="KAB1215404.1"/>
    </source>
</evidence>